<gene>
    <name evidence="2" type="ORF">TRIADDRAFT_61676</name>
</gene>
<dbReference type="AlphaFoldDB" id="B3SBN2"/>
<dbReference type="Proteomes" id="UP000009022">
    <property type="component" value="Unassembled WGS sequence"/>
</dbReference>
<keyword evidence="3" id="KW-1185">Reference proteome</keyword>
<protein>
    <submittedName>
        <fullName evidence="2">Uncharacterized protein</fullName>
    </submittedName>
</protein>
<reference evidence="2 3" key="1">
    <citation type="journal article" date="2008" name="Nature">
        <title>The Trichoplax genome and the nature of placozoans.</title>
        <authorList>
            <person name="Srivastava M."/>
            <person name="Begovic E."/>
            <person name="Chapman J."/>
            <person name="Putnam N.H."/>
            <person name="Hellsten U."/>
            <person name="Kawashima T."/>
            <person name="Kuo A."/>
            <person name="Mitros T."/>
            <person name="Salamov A."/>
            <person name="Carpenter M.L."/>
            <person name="Signorovitch A.Y."/>
            <person name="Moreno M.A."/>
            <person name="Kamm K."/>
            <person name="Grimwood J."/>
            <person name="Schmutz J."/>
            <person name="Shapiro H."/>
            <person name="Grigoriev I.V."/>
            <person name="Buss L.W."/>
            <person name="Schierwater B."/>
            <person name="Dellaporta S.L."/>
            <person name="Rokhsar D.S."/>
        </authorList>
    </citation>
    <scope>NUCLEOTIDE SEQUENCE [LARGE SCALE GENOMIC DNA]</scope>
    <source>
        <strain evidence="2 3">Grell-BS-1999</strain>
    </source>
</reference>
<feature type="region of interest" description="Disordered" evidence="1">
    <location>
        <begin position="1"/>
        <end position="51"/>
    </location>
</feature>
<feature type="region of interest" description="Disordered" evidence="1">
    <location>
        <begin position="109"/>
        <end position="131"/>
    </location>
</feature>
<proteinExistence type="predicted"/>
<feature type="compositionally biased region" description="Basic residues" evidence="1">
    <location>
        <begin position="27"/>
        <end position="38"/>
    </location>
</feature>
<evidence type="ECO:0000313" key="2">
    <source>
        <dbReference type="EMBL" id="EDV19913.1"/>
    </source>
</evidence>
<dbReference type="KEGG" id="tad:TRIADDRAFT_61676"/>
<dbReference type="HOGENOM" id="CLU_1130345_0_0_1"/>
<organism evidence="2 3">
    <name type="scientific">Trichoplax adhaerens</name>
    <name type="common">Trichoplax reptans</name>
    <dbReference type="NCBI Taxonomy" id="10228"/>
    <lineage>
        <taxon>Eukaryota</taxon>
        <taxon>Metazoa</taxon>
        <taxon>Placozoa</taxon>
        <taxon>Uniplacotomia</taxon>
        <taxon>Trichoplacea</taxon>
        <taxon>Trichoplacidae</taxon>
        <taxon>Trichoplax</taxon>
    </lineage>
</organism>
<evidence type="ECO:0000313" key="3">
    <source>
        <dbReference type="Proteomes" id="UP000009022"/>
    </source>
</evidence>
<accession>B3SBN2</accession>
<dbReference type="CTD" id="6758848"/>
<dbReference type="EMBL" id="DS985265">
    <property type="protein sequence ID" value="EDV19913.1"/>
    <property type="molecule type" value="Genomic_DNA"/>
</dbReference>
<sequence>MATSSSRRYTRIKRPLDSSHENSPMARRNRHQSRKTSKSTKENQSIPSDENTFRALFEKLLETRETEPERRYHQLELDCQERCRVSDEKIELYRKKLQSIIDEKQDLQKQLQGVKDSRDNAHNNDQQNHSQTDALEHVIEEQAMTIKAYQKFNRLDIEPLPLSSVNKDKEVFKIRSQDLKGLEFTVRYNKTTEEYLYTPCFDNSQLDVSRLPPHLLEEIYFCNCPMLTARILISTNRILEQQNEQS</sequence>
<dbReference type="InParanoid" id="B3SBN2"/>
<dbReference type="RefSeq" id="XP_002117655.1">
    <property type="nucleotide sequence ID" value="XM_002117619.1"/>
</dbReference>
<name>B3SBN2_TRIAD</name>
<evidence type="ECO:0000256" key="1">
    <source>
        <dbReference type="SAM" id="MobiDB-lite"/>
    </source>
</evidence>
<dbReference type="GeneID" id="6758848"/>